<sequence length="155" mass="15666">MLTRPQASRLSLAALSLAAVAALSACGVMSPTDSNMVALNTQLRGANEIPAITGSGYGTVDAAFNKTTNVLSWKVNYSALTGPAKAGHFHGPAANGANAGVALGWTNPISSPMEGSATLTAAQAADLLAGRWYANIHTAANPGGEIRGQMMVVSK</sequence>
<dbReference type="AlphaFoldDB" id="A0A6H2H8Z5"/>
<gene>
    <name evidence="3" type="ORF">HC248_01602</name>
</gene>
<dbReference type="PROSITE" id="PS50933">
    <property type="entry name" value="CHRD"/>
    <property type="match status" value="1"/>
</dbReference>
<evidence type="ECO:0000256" key="1">
    <source>
        <dbReference type="SAM" id="SignalP"/>
    </source>
</evidence>
<feature type="signal peptide" evidence="1">
    <location>
        <begin position="1"/>
        <end position="21"/>
    </location>
</feature>
<dbReference type="Pfam" id="PF07452">
    <property type="entry name" value="CHRD"/>
    <property type="match status" value="1"/>
</dbReference>
<keyword evidence="4" id="KW-1185">Reference proteome</keyword>
<dbReference type="Proteomes" id="UP000502041">
    <property type="component" value="Chromosome"/>
</dbReference>
<accession>A0A6H2H8Z5</accession>
<dbReference type="PROSITE" id="PS51257">
    <property type="entry name" value="PROKAR_LIPOPROTEIN"/>
    <property type="match status" value="1"/>
</dbReference>
<name>A0A6H2H8Z5_9BURK</name>
<dbReference type="SMART" id="SM00754">
    <property type="entry name" value="CHRD"/>
    <property type="match status" value="1"/>
</dbReference>
<evidence type="ECO:0000313" key="4">
    <source>
        <dbReference type="Proteomes" id="UP000502041"/>
    </source>
</evidence>
<feature type="domain" description="CHRD" evidence="2">
    <location>
        <begin position="35"/>
        <end position="155"/>
    </location>
</feature>
<keyword evidence="1" id="KW-0732">Signal</keyword>
<dbReference type="RefSeq" id="WP_168922024.1">
    <property type="nucleotide sequence ID" value="NZ_CP051461.1"/>
</dbReference>
<dbReference type="EMBL" id="CP051461">
    <property type="protein sequence ID" value="QJC56300.1"/>
    <property type="molecule type" value="Genomic_DNA"/>
</dbReference>
<organism evidence="3 4">
    <name type="scientific">Polaromonas vacuolata</name>
    <dbReference type="NCBI Taxonomy" id="37448"/>
    <lineage>
        <taxon>Bacteria</taxon>
        <taxon>Pseudomonadati</taxon>
        <taxon>Pseudomonadota</taxon>
        <taxon>Betaproteobacteria</taxon>
        <taxon>Burkholderiales</taxon>
        <taxon>Comamonadaceae</taxon>
        <taxon>Polaromonas</taxon>
    </lineage>
</organism>
<dbReference type="InterPro" id="IPR010895">
    <property type="entry name" value="CHRD"/>
</dbReference>
<protein>
    <recommendedName>
        <fullName evidence="2">CHRD domain-containing protein</fullName>
    </recommendedName>
</protein>
<evidence type="ECO:0000259" key="2">
    <source>
        <dbReference type="PROSITE" id="PS50933"/>
    </source>
</evidence>
<feature type="chain" id="PRO_5026289233" description="CHRD domain-containing protein" evidence="1">
    <location>
        <begin position="22"/>
        <end position="155"/>
    </location>
</feature>
<evidence type="ECO:0000313" key="3">
    <source>
        <dbReference type="EMBL" id="QJC56300.1"/>
    </source>
</evidence>
<proteinExistence type="predicted"/>
<reference evidence="3 4" key="1">
    <citation type="submission" date="2020-04" db="EMBL/GenBank/DDBJ databases">
        <title>Complete genome of a Psychrophilic, Marine, Gas Vacuolate Bacterium Polaromonas vacuolata KCTC 22033T.</title>
        <authorList>
            <person name="Hwang K."/>
            <person name="Kim K.M."/>
        </authorList>
    </citation>
    <scope>NUCLEOTIDE SEQUENCE [LARGE SCALE GENOMIC DNA]</scope>
    <source>
        <strain evidence="3 4">KCTC 22033</strain>
    </source>
</reference>
<dbReference type="KEGG" id="pvac:HC248_01602"/>